<reference evidence="2 3" key="1">
    <citation type="journal article" date="2016" name="Genome Biol. Evol.">
        <title>Gene Family Evolution Reflects Adaptation to Soil Environmental Stressors in the Genome of the Collembolan Orchesella cincta.</title>
        <authorList>
            <person name="Faddeeva-Vakhrusheva A."/>
            <person name="Derks M.F."/>
            <person name="Anvar S.Y."/>
            <person name="Agamennone V."/>
            <person name="Suring W."/>
            <person name="Smit S."/>
            <person name="van Straalen N.M."/>
            <person name="Roelofs D."/>
        </authorList>
    </citation>
    <scope>NUCLEOTIDE SEQUENCE [LARGE SCALE GENOMIC DNA]</scope>
    <source>
        <tissue evidence="2">Mixed pool</tissue>
    </source>
</reference>
<evidence type="ECO:0000256" key="1">
    <source>
        <dbReference type="SAM" id="MobiDB-lite"/>
    </source>
</evidence>
<evidence type="ECO:0000313" key="2">
    <source>
        <dbReference type="EMBL" id="ODN06042.1"/>
    </source>
</evidence>
<dbReference type="EMBL" id="LJIJ01000011">
    <property type="protein sequence ID" value="ODN06042.1"/>
    <property type="molecule type" value="Genomic_DNA"/>
</dbReference>
<keyword evidence="3" id="KW-1185">Reference proteome</keyword>
<dbReference type="AlphaFoldDB" id="A0A1D2NLC5"/>
<organism evidence="2 3">
    <name type="scientific">Orchesella cincta</name>
    <name type="common">Springtail</name>
    <name type="synonym">Podura cincta</name>
    <dbReference type="NCBI Taxonomy" id="48709"/>
    <lineage>
        <taxon>Eukaryota</taxon>
        <taxon>Metazoa</taxon>
        <taxon>Ecdysozoa</taxon>
        <taxon>Arthropoda</taxon>
        <taxon>Hexapoda</taxon>
        <taxon>Collembola</taxon>
        <taxon>Entomobryomorpha</taxon>
        <taxon>Entomobryoidea</taxon>
        <taxon>Orchesellidae</taxon>
        <taxon>Orchesellinae</taxon>
        <taxon>Orchesella</taxon>
    </lineage>
</organism>
<feature type="compositionally biased region" description="Polar residues" evidence="1">
    <location>
        <begin position="15"/>
        <end position="30"/>
    </location>
</feature>
<evidence type="ECO:0000313" key="3">
    <source>
        <dbReference type="Proteomes" id="UP000094527"/>
    </source>
</evidence>
<proteinExistence type="predicted"/>
<feature type="region of interest" description="Disordered" evidence="1">
    <location>
        <begin position="1"/>
        <end position="91"/>
    </location>
</feature>
<gene>
    <name evidence="2" type="ORF">Ocin01_00592</name>
</gene>
<name>A0A1D2NLC5_ORCCI</name>
<dbReference type="Proteomes" id="UP000094527">
    <property type="component" value="Unassembled WGS sequence"/>
</dbReference>
<protein>
    <submittedName>
        <fullName evidence="2">Uncharacterized protein</fullName>
    </submittedName>
</protein>
<feature type="region of interest" description="Disordered" evidence="1">
    <location>
        <begin position="216"/>
        <end position="241"/>
    </location>
</feature>
<sequence length="241" mass="26792">MNDSSDQEQEESHRSSLTNVISQSHSTASVPSLYDAIHTFQKNGPQQQLAFTTEELQLNPNEAPRTSSGTGKSWKNSLKPRLTSGRNASDAALDPAMSAHTVVSTVPTSVVSQINRGFTSGNSPTPLRAKPTVTTILRHQHVLERVEKKTKDKVDSLMMSNPSLVDPDSLIKEQDKKKAEEIKAAESKRLLQAKLAYERAIAASRKVADEKQRIADETRMKEREWQTRVSEQREADKEGET</sequence>
<comment type="caution">
    <text evidence="2">The sequence shown here is derived from an EMBL/GenBank/DDBJ whole genome shotgun (WGS) entry which is preliminary data.</text>
</comment>
<feature type="compositionally biased region" description="Polar residues" evidence="1">
    <location>
        <begin position="40"/>
        <end position="76"/>
    </location>
</feature>
<accession>A0A1D2NLC5</accession>